<dbReference type="EMBL" id="CP003366">
    <property type="protein sequence ID" value="AGA31670.1"/>
    <property type="molecule type" value="Genomic_DNA"/>
</dbReference>
<sequence length="146" mass="16774">MLAYDSSTPLTDLPEGIVQIGQVLPVVFGWATIHQLGLMYRLRPHEVREVLLRDRVPVWFGRFDWLVLQLEFQAAYEAWRGLPFRGQTDLVDSSLRAQRKRLGGNEPEPFPEAVRVDVGFDSDRGSRLSQNLARRLENTRITEVLS</sequence>
<keyword evidence="2" id="KW-1185">Reference proteome</keyword>
<evidence type="ECO:0000313" key="1">
    <source>
        <dbReference type="EMBL" id="AGA31670.1"/>
    </source>
</evidence>
<name>L0DRP7_SINAD</name>
<gene>
    <name evidence="1" type="ordered locus">Sinac_7640</name>
</gene>
<protein>
    <submittedName>
        <fullName evidence="1">Uncharacterized protein</fullName>
    </submittedName>
</protein>
<dbReference type="AlphaFoldDB" id="L0DRP7"/>
<evidence type="ECO:0000313" key="2">
    <source>
        <dbReference type="Proteomes" id="UP000010798"/>
    </source>
</evidence>
<dbReference type="KEGG" id="saci:Sinac_7640"/>
<dbReference type="Proteomes" id="UP000010798">
    <property type="component" value="Plasmid pSINAC02"/>
</dbReference>
<geneLocation type="plasmid" evidence="1 2">
    <name>pSINAC02</name>
</geneLocation>
<keyword evidence="1" id="KW-0614">Plasmid</keyword>
<organism evidence="1 2">
    <name type="scientific">Singulisphaera acidiphila (strain ATCC BAA-1392 / DSM 18658 / VKM B-2454 / MOB10)</name>
    <dbReference type="NCBI Taxonomy" id="886293"/>
    <lineage>
        <taxon>Bacteria</taxon>
        <taxon>Pseudomonadati</taxon>
        <taxon>Planctomycetota</taxon>
        <taxon>Planctomycetia</taxon>
        <taxon>Isosphaerales</taxon>
        <taxon>Isosphaeraceae</taxon>
        <taxon>Singulisphaera</taxon>
    </lineage>
</organism>
<reference evidence="1 2" key="1">
    <citation type="submission" date="2012-02" db="EMBL/GenBank/DDBJ databases">
        <title>Complete sequence of plasmid 2 of Singulisphaera acidiphila DSM 18658.</title>
        <authorList>
            <consortium name="US DOE Joint Genome Institute (JGI-PGF)"/>
            <person name="Lucas S."/>
            <person name="Copeland A."/>
            <person name="Lapidus A."/>
            <person name="Glavina del Rio T."/>
            <person name="Dalin E."/>
            <person name="Tice H."/>
            <person name="Bruce D."/>
            <person name="Goodwin L."/>
            <person name="Pitluck S."/>
            <person name="Peters L."/>
            <person name="Ovchinnikova G."/>
            <person name="Chertkov O."/>
            <person name="Kyrpides N."/>
            <person name="Mavromatis K."/>
            <person name="Ivanova N."/>
            <person name="Brettin T."/>
            <person name="Detter J.C."/>
            <person name="Han C."/>
            <person name="Larimer F."/>
            <person name="Land M."/>
            <person name="Hauser L."/>
            <person name="Markowitz V."/>
            <person name="Cheng J.-F."/>
            <person name="Hugenholtz P."/>
            <person name="Woyke T."/>
            <person name="Wu D."/>
            <person name="Tindall B."/>
            <person name="Pomrenke H."/>
            <person name="Brambilla E."/>
            <person name="Klenk H.-P."/>
            <person name="Eisen J.A."/>
        </authorList>
    </citation>
    <scope>NUCLEOTIDE SEQUENCE [LARGE SCALE GENOMIC DNA]</scope>
    <source>
        <strain evidence="2">ATCC BAA-1392 / DSM 18658 / VKM B-2454 / MOB10</strain>
        <plasmid evidence="1 2">pSINAC02</plasmid>
    </source>
</reference>
<accession>L0DRP7</accession>
<dbReference type="HOGENOM" id="CLU_1776197_0_0_0"/>
<proteinExistence type="predicted"/>